<dbReference type="AlphaFoldDB" id="A0A445AR27"/>
<keyword evidence="3" id="KW-1185">Reference proteome</keyword>
<sequence>MICKLDPLEAWNPIVDDALRATRFYHISRIGMTREHAPLLSALVERWRPETHTFVLPICKVIITLEDMAHIIGLPIDGEVVSSWIDSSYDFLVSQSIAIFGSKPIVSGSSKFYIKLAWIHRIRDKEPLDTLESIQRYVRCQIFCLLGSTIFVDKSTAYGHVKYQPPATSPLATVASGTTSICSI</sequence>
<dbReference type="InterPro" id="IPR044824">
    <property type="entry name" value="MAIN-like"/>
</dbReference>
<reference evidence="2 3" key="1">
    <citation type="submission" date="2019-01" db="EMBL/GenBank/DDBJ databases">
        <title>Sequencing of cultivated peanut Arachis hypogaea provides insights into genome evolution and oil improvement.</title>
        <authorList>
            <person name="Chen X."/>
        </authorList>
    </citation>
    <scope>NUCLEOTIDE SEQUENCE [LARGE SCALE GENOMIC DNA]</scope>
    <source>
        <strain evidence="3">cv. Fuhuasheng</strain>
        <tissue evidence="2">Leaves</tissue>
    </source>
</reference>
<dbReference type="Pfam" id="PF10536">
    <property type="entry name" value="PMD"/>
    <property type="match status" value="1"/>
</dbReference>
<proteinExistence type="predicted"/>
<feature type="domain" description="Aminotransferase-like plant mobile" evidence="1">
    <location>
        <begin position="25"/>
        <end position="163"/>
    </location>
</feature>
<evidence type="ECO:0000313" key="3">
    <source>
        <dbReference type="Proteomes" id="UP000289738"/>
    </source>
</evidence>
<organism evidence="2 3">
    <name type="scientific">Arachis hypogaea</name>
    <name type="common">Peanut</name>
    <dbReference type="NCBI Taxonomy" id="3818"/>
    <lineage>
        <taxon>Eukaryota</taxon>
        <taxon>Viridiplantae</taxon>
        <taxon>Streptophyta</taxon>
        <taxon>Embryophyta</taxon>
        <taxon>Tracheophyta</taxon>
        <taxon>Spermatophyta</taxon>
        <taxon>Magnoliopsida</taxon>
        <taxon>eudicotyledons</taxon>
        <taxon>Gunneridae</taxon>
        <taxon>Pentapetalae</taxon>
        <taxon>rosids</taxon>
        <taxon>fabids</taxon>
        <taxon>Fabales</taxon>
        <taxon>Fabaceae</taxon>
        <taxon>Papilionoideae</taxon>
        <taxon>50 kb inversion clade</taxon>
        <taxon>dalbergioids sensu lato</taxon>
        <taxon>Dalbergieae</taxon>
        <taxon>Pterocarpus clade</taxon>
        <taxon>Arachis</taxon>
    </lineage>
</organism>
<comment type="caution">
    <text evidence="2">The sequence shown here is derived from an EMBL/GenBank/DDBJ whole genome shotgun (WGS) entry which is preliminary data.</text>
</comment>
<dbReference type="PANTHER" id="PTHR46033">
    <property type="entry name" value="PROTEIN MAIN-LIKE 2"/>
    <property type="match status" value="1"/>
</dbReference>
<name>A0A445AR27_ARAHY</name>
<dbReference type="GO" id="GO:0010073">
    <property type="term" value="P:meristem maintenance"/>
    <property type="evidence" value="ECO:0007669"/>
    <property type="project" value="InterPro"/>
</dbReference>
<dbReference type="InterPro" id="IPR019557">
    <property type="entry name" value="AminoTfrase-like_pln_mobile"/>
</dbReference>
<dbReference type="Proteomes" id="UP000289738">
    <property type="component" value="Chromosome B01"/>
</dbReference>
<evidence type="ECO:0000313" key="2">
    <source>
        <dbReference type="EMBL" id="RYR28840.1"/>
    </source>
</evidence>
<evidence type="ECO:0000259" key="1">
    <source>
        <dbReference type="Pfam" id="PF10536"/>
    </source>
</evidence>
<dbReference type="PANTHER" id="PTHR46033:SF8">
    <property type="entry name" value="PROTEIN MAINTENANCE OF MERISTEMS-LIKE"/>
    <property type="match status" value="1"/>
</dbReference>
<protein>
    <recommendedName>
        <fullName evidence="1">Aminotransferase-like plant mobile domain-containing protein</fullName>
    </recommendedName>
</protein>
<gene>
    <name evidence="2" type="ORF">Ahy_B01g053029</name>
</gene>
<dbReference type="EMBL" id="SDMP01000011">
    <property type="protein sequence ID" value="RYR28840.1"/>
    <property type="molecule type" value="Genomic_DNA"/>
</dbReference>
<accession>A0A445AR27</accession>